<reference evidence="2" key="1">
    <citation type="submission" date="2019-10" db="EMBL/GenBank/DDBJ databases">
        <authorList>
            <consortium name="DOE Joint Genome Institute"/>
            <person name="Kuo A."/>
            <person name="Miyauchi S."/>
            <person name="Kiss E."/>
            <person name="Drula E."/>
            <person name="Kohler A."/>
            <person name="Sanchez-Garcia M."/>
            <person name="Andreopoulos B."/>
            <person name="Barry K.W."/>
            <person name="Bonito G."/>
            <person name="Buee M."/>
            <person name="Carver A."/>
            <person name="Chen C."/>
            <person name="Cichocki N."/>
            <person name="Clum A."/>
            <person name="Culley D."/>
            <person name="Crous P.W."/>
            <person name="Fauchery L."/>
            <person name="Girlanda M."/>
            <person name="Hayes R."/>
            <person name="Keri Z."/>
            <person name="LaButti K."/>
            <person name="Lipzen A."/>
            <person name="Lombard V."/>
            <person name="Magnuson J."/>
            <person name="Maillard F."/>
            <person name="Morin E."/>
            <person name="Murat C."/>
            <person name="Nolan M."/>
            <person name="Ohm R."/>
            <person name="Pangilinan J."/>
            <person name="Pereira M."/>
            <person name="Perotto S."/>
            <person name="Peter M."/>
            <person name="Riley R."/>
            <person name="Sitrit Y."/>
            <person name="Stielow B."/>
            <person name="Szollosi G."/>
            <person name="Zifcakova L."/>
            <person name="Stursova M."/>
            <person name="Spatafora J.W."/>
            <person name="Tedersoo L."/>
            <person name="Vaario L.-M."/>
            <person name="Yamada A."/>
            <person name="Yan M."/>
            <person name="Wang P."/>
            <person name="Xu J."/>
            <person name="Bruns T."/>
            <person name="Baldrian P."/>
            <person name="Vilgalys R."/>
            <person name="Henrissat B."/>
            <person name="Grigoriev I.V."/>
            <person name="Hibbett D."/>
            <person name="Nagy L.G."/>
            <person name="Martin F.M."/>
        </authorList>
    </citation>
    <scope>NUCLEOTIDE SEQUENCE</scope>
    <source>
        <strain evidence="2">Prilba</strain>
    </source>
</reference>
<gene>
    <name evidence="2" type="ORF">DFH94DRAFT_685128</name>
</gene>
<sequence length="331" mass="36569">MAEIGSPHAPPGIARVMAPILFGPMINWALYGVLCVQTFYFVFLQETAQTALTGADVYYWFMAGFGGFDGLKKSRFSPIDIPTMDAFISPLIVQIFFCYRIWMLRKRLWWLCIPIVAWPSATAFYYSGDRGSVVASRQVSYKPISLVVVIWSLKLSQSAALGKMSTGRQLAVALTRTAKAMWLTVENKHANEYKPFESLAIAFRLTSSLATVAIVSFALYIGFPNDIYYACPYSNTLLVTLNNRIYFRDHLFPGGLGSTGICPGPSSHSAHNLPQVRPRGIATANGTITLNSFSSATDLEKYIQAHTYRDIILGRRVRHLLTTFTGGGGTG</sequence>
<organism evidence="2 3">
    <name type="scientific">Russula ochroleuca</name>
    <dbReference type="NCBI Taxonomy" id="152965"/>
    <lineage>
        <taxon>Eukaryota</taxon>
        <taxon>Fungi</taxon>
        <taxon>Dikarya</taxon>
        <taxon>Basidiomycota</taxon>
        <taxon>Agaricomycotina</taxon>
        <taxon>Agaricomycetes</taxon>
        <taxon>Russulales</taxon>
        <taxon>Russulaceae</taxon>
        <taxon>Russula</taxon>
    </lineage>
</organism>
<dbReference type="EMBL" id="WHVB01000025">
    <property type="protein sequence ID" value="KAF8470501.1"/>
    <property type="molecule type" value="Genomic_DNA"/>
</dbReference>
<dbReference type="Proteomes" id="UP000759537">
    <property type="component" value="Unassembled WGS sequence"/>
</dbReference>
<dbReference type="OrthoDB" id="3263055at2759"/>
<keyword evidence="1" id="KW-1133">Transmembrane helix</keyword>
<feature type="transmembrane region" description="Helical" evidence="1">
    <location>
        <begin position="50"/>
        <end position="71"/>
    </location>
</feature>
<feature type="transmembrane region" description="Helical" evidence="1">
    <location>
        <begin position="201"/>
        <end position="223"/>
    </location>
</feature>
<keyword evidence="1" id="KW-0812">Transmembrane</keyword>
<evidence type="ECO:0000256" key="1">
    <source>
        <dbReference type="SAM" id="Phobius"/>
    </source>
</evidence>
<proteinExistence type="predicted"/>
<feature type="transmembrane region" description="Helical" evidence="1">
    <location>
        <begin position="83"/>
        <end position="102"/>
    </location>
</feature>
<evidence type="ECO:0000313" key="2">
    <source>
        <dbReference type="EMBL" id="KAF8470501.1"/>
    </source>
</evidence>
<evidence type="ECO:0000313" key="3">
    <source>
        <dbReference type="Proteomes" id="UP000759537"/>
    </source>
</evidence>
<comment type="caution">
    <text evidence="2">The sequence shown here is derived from an EMBL/GenBank/DDBJ whole genome shotgun (WGS) entry which is preliminary data.</text>
</comment>
<feature type="transmembrane region" description="Helical" evidence="1">
    <location>
        <begin position="25"/>
        <end position="44"/>
    </location>
</feature>
<feature type="transmembrane region" description="Helical" evidence="1">
    <location>
        <begin position="108"/>
        <end position="127"/>
    </location>
</feature>
<dbReference type="AlphaFoldDB" id="A0A9P5MMD5"/>
<keyword evidence="1" id="KW-0472">Membrane</keyword>
<reference evidence="2" key="2">
    <citation type="journal article" date="2020" name="Nat. Commun.">
        <title>Large-scale genome sequencing of mycorrhizal fungi provides insights into the early evolution of symbiotic traits.</title>
        <authorList>
            <person name="Miyauchi S."/>
            <person name="Kiss E."/>
            <person name="Kuo A."/>
            <person name="Drula E."/>
            <person name="Kohler A."/>
            <person name="Sanchez-Garcia M."/>
            <person name="Morin E."/>
            <person name="Andreopoulos B."/>
            <person name="Barry K.W."/>
            <person name="Bonito G."/>
            <person name="Buee M."/>
            <person name="Carver A."/>
            <person name="Chen C."/>
            <person name="Cichocki N."/>
            <person name="Clum A."/>
            <person name="Culley D."/>
            <person name="Crous P.W."/>
            <person name="Fauchery L."/>
            <person name="Girlanda M."/>
            <person name="Hayes R.D."/>
            <person name="Keri Z."/>
            <person name="LaButti K."/>
            <person name="Lipzen A."/>
            <person name="Lombard V."/>
            <person name="Magnuson J."/>
            <person name="Maillard F."/>
            <person name="Murat C."/>
            <person name="Nolan M."/>
            <person name="Ohm R.A."/>
            <person name="Pangilinan J."/>
            <person name="Pereira M.F."/>
            <person name="Perotto S."/>
            <person name="Peter M."/>
            <person name="Pfister S."/>
            <person name="Riley R."/>
            <person name="Sitrit Y."/>
            <person name="Stielow J.B."/>
            <person name="Szollosi G."/>
            <person name="Zifcakova L."/>
            <person name="Stursova M."/>
            <person name="Spatafora J.W."/>
            <person name="Tedersoo L."/>
            <person name="Vaario L.M."/>
            <person name="Yamada A."/>
            <person name="Yan M."/>
            <person name="Wang P."/>
            <person name="Xu J."/>
            <person name="Bruns T."/>
            <person name="Baldrian P."/>
            <person name="Vilgalys R."/>
            <person name="Dunand C."/>
            <person name="Henrissat B."/>
            <person name="Grigoriev I.V."/>
            <person name="Hibbett D."/>
            <person name="Nagy L.G."/>
            <person name="Martin F.M."/>
        </authorList>
    </citation>
    <scope>NUCLEOTIDE SEQUENCE</scope>
    <source>
        <strain evidence="2">Prilba</strain>
    </source>
</reference>
<name>A0A9P5MMD5_9AGAM</name>
<accession>A0A9P5MMD5</accession>
<keyword evidence="3" id="KW-1185">Reference proteome</keyword>
<protein>
    <submittedName>
        <fullName evidence="2">Uncharacterized protein</fullName>
    </submittedName>
</protein>